<gene>
    <name evidence="4" type="ORF">BG04_4439</name>
</gene>
<evidence type="ECO:0000256" key="3">
    <source>
        <dbReference type="ARBA" id="ARBA00023163"/>
    </source>
</evidence>
<dbReference type="InterPro" id="IPR036390">
    <property type="entry name" value="WH_DNA-bd_sf"/>
</dbReference>
<keyword evidence="1" id="KW-0805">Transcription regulation</keyword>
<evidence type="ECO:0000256" key="1">
    <source>
        <dbReference type="ARBA" id="ARBA00023015"/>
    </source>
</evidence>
<dbReference type="PANTHER" id="PTHR30363">
    <property type="entry name" value="HTH-TYPE TRANSCRIPTIONAL REGULATOR SRLR-RELATED"/>
    <property type="match status" value="1"/>
</dbReference>
<dbReference type="KEGG" id="bmeg:BG04_4439"/>
<dbReference type="InterPro" id="IPR018356">
    <property type="entry name" value="Tscrpt_reg_HTH_DeoR_CS"/>
</dbReference>
<dbReference type="GeneID" id="93642445"/>
<dbReference type="PRINTS" id="PR00037">
    <property type="entry name" value="HTHLACR"/>
</dbReference>
<name>A0A0B6AP44_PRIM2</name>
<dbReference type="GO" id="GO:0003700">
    <property type="term" value="F:DNA-binding transcription factor activity"/>
    <property type="evidence" value="ECO:0007669"/>
    <property type="project" value="InterPro"/>
</dbReference>
<dbReference type="InterPro" id="IPR014036">
    <property type="entry name" value="DeoR-like_C"/>
</dbReference>
<dbReference type="InterPro" id="IPR036388">
    <property type="entry name" value="WH-like_DNA-bd_sf"/>
</dbReference>
<dbReference type="SUPFAM" id="SSF46785">
    <property type="entry name" value="Winged helix' DNA-binding domain"/>
    <property type="match status" value="1"/>
</dbReference>
<keyword evidence="2" id="KW-0238">DNA-binding</keyword>
<dbReference type="RefSeq" id="WP_013056834.1">
    <property type="nucleotide sequence ID" value="NZ_BCVB01000005.1"/>
</dbReference>
<organism evidence="4 5">
    <name type="scientific">Priestia megaterium (strain ATCC 14581 / DSM 32 / CCUG 1817 / JCM 2506 / NBRC 15308 / NCIMB 9376 / NCTC 10342 / NRRL B-14308 / VKM B-512 / Ford 19)</name>
    <name type="common">Bacillus megaterium</name>
    <dbReference type="NCBI Taxonomy" id="1348623"/>
    <lineage>
        <taxon>Bacteria</taxon>
        <taxon>Bacillati</taxon>
        <taxon>Bacillota</taxon>
        <taxon>Bacilli</taxon>
        <taxon>Bacillales</taxon>
        <taxon>Bacillaceae</taxon>
        <taxon>Priestia</taxon>
    </lineage>
</organism>
<dbReference type="PROSITE" id="PS00894">
    <property type="entry name" value="HTH_DEOR_1"/>
    <property type="match status" value="1"/>
</dbReference>
<dbReference type="SMART" id="SM00420">
    <property type="entry name" value="HTH_DEOR"/>
    <property type="match status" value="1"/>
</dbReference>
<evidence type="ECO:0000313" key="5">
    <source>
        <dbReference type="Proteomes" id="UP000031829"/>
    </source>
</evidence>
<evidence type="ECO:0000313" key="4">
    <source>
        <dbReference type="EMBL" id="AJI21624.1"/>
    </source>
</evidence>
<protein>
    <submittedName>
        <fullName evidence="4">DeoR-like helix-turn-helix domain protein</fullName>
    </submittedName>
</protein>
<dbReference type="Pfam" id="PF08220">
    <property type="entry name" value="HTH_DeoR"/>
    <property type="match status" value="1"/>
</dbReference>
<dbReference type="SMART" id="SM01134">
    <property type="entry name" value="DeoRC"/>
    <property type="match status" value="1"/>
</dbReference>
<dbReference type="Proteomes" id="UP000031829">
    <property type="component" value="Chromosome"/>
</dbReference>
<dbReference type="Gene3D" id="1.10.10.10">
    <property type="entry name" value="Winged helix-like DNA-binding domain superfamily/Winged helix DNA-binding domain"/>
    <property type="match status" value="1"/>
</dbReference>
<dbReference type="PROSITE" id="PS51000">
    <property type="entry name" value="HTH_DEOR_2"/>
    <property type="match status" value="1"/>
</dbReference>
<dbReference type="AlphaFoldDB" id="A0A0B6AP44"/>
<dbReference type="HOGENOM" id="CLU_060699_1_3_9"/>
<dbReference type="GO" id="GO:0003677">
    <property type="term" value="F:DNA binding"/>
    <property type="evidence" value="ECO:0007669"/>
    <property type="project" value="UniProtKB-KW"/>
</dbReference>
<proteinExistence type="predicted"/>
<dbReference type="Gene3D" id="3.40.50.1360">
    <property type="match status" value="1"/>
</dbReference>
<evidence type="ECO:0000256" key="2">
    <source>
        <dbReference type="ARBA" id="ARBA00023125"/>
    </source>
</evidence>
<dbReference type="InterPro" id="IPR001034">
    <property type="entry name" value="DeoR_HTH"/>
</dbReference>
<keyword evidence="3" id="KW-0804">Transcription</keyword>
<sequence>MLTPERHQLILKLLKEKELVKVQEFIEVTGASESTIRRDLSQLEEEQMLKRVHGGASLIRSKRIELSVIEKSAKNVQDKRNIAEYAASIINEGDCIFLDAGTTTYEMIPFLKQKDVVVVTNGLMHLNPMLEQGITLYLIGGSVKHKTGALIGNGALLSLEQYRFDKCFMGANGIHHQYGYTTPDPEEALIKQTAMKLSRESYILSDSTKFFETSFAKIADLHEAKIITNDVPSDVLIQYANKTDIKVVKS</sequence>
<dbReference type="InterPro" id="IPR037171">
    <property type="entry name" value="NagB/RpiA_transferase-like"/>
</dbReference>
<dbReference type="InterPro" id="IPR050313">
    <property type="entry name" value="Carb_Metab_HTH_regulators"/>
</dbReference>
<dbReference type="SUPFAM" id="SSF100950">
    <property type="entry name" value="NagB/RpiA/CoA transferase-like"/>
    <property type="match status" value="1"/>
</dbReference>
<dbReference type="Pfam" id="PF00455">
    <property type="entry name" value="DeoRC"/>
    <property type="match status" value="1"/>
</dbReference>
<dbReference type="PANTHER" id="PTHR30363:SF56">
    <property type="entry name" value="TRANSCRIPTIONAL REGULATOR, DEOR FAMILY"/>
    <property type="match status" value="1"/>
</dbReference>
<reference evidence="4 5" key="1">
    <citation type="journal article" date="2015" name="Genome Announc.">
        <title>Complete genome sequences for 35 biothreat assay-relevant bacillus species.</title>
        <authorList>
            <person name="Johnson S.L."/>
            <person name="Daligault H.E."/>
            <person name="Davenport K.W."/>
            <person name="Jaissle J."/>
            <person name="Frey K.G."/>
            <person name="Ladner J.T."/>
            <person name="Broomall S.M."/>
            <person name="Bishop-Lilly K.A."/>
            <person name="Bruce D.C."/>
            <person name="Gibbons H.S."/>
            <person name="Coyne S.R."/>
            <person name="Lo C.C."/>
            <person name="Meincke L."/>
            <person name="Munk A.C."/>
            <person name="Koroleva G.I."/>
            <person name="Rosenzweig C.N."/>
            <person name="Palacios G.F."/>
            <person name="Redden C.L."/>
            <person name="Minogue T.D."/>
            <person name="Chain P.S."/>
        </authorList>
    </citation>
    <scope>NUCLEOTIDE SEQUENCE [LARGE SCALE GENOMIC DNA]</scope>
    <source>
        <strain evidence="5">ATCC 14581 / DSM 32 / JCM 2506 / NBRC 15308 / NCIMB 9376 / NCTC 10342 / NRRL B-14308 / VKM B-512</strain>
    </source>
</reference>
<dbReference type="EMBL" id="CP009920">
    <property type="protein sequence ID" value="AJI21624.1"/>
    <property type="molecule type" value="Genomic_DNA"/>
</dbReference>
<accession>A0A0B6AP44</accession>